<feature type="chain" id="PRO_5009110858" evidence="1">
    <location>
        <begin position="23"/>
        <end position="453"/>
    </location>
</feature>
<reference evidence="2 3" key="1">
    <citation type="submission" date="2016-10" db="EMBL/GenBank/DDBJ databases">
        <title>Lutibacter sp. LPB0138, isolated from marine gastropod.</title>
        <authorList>
            <person name="Kim E."/>
            <person name="Yi H."/>
        </authorList>
    </citation>
    <scope>NUCLEOTIDE SEQUENCE [LARGE SCALE GENOMIC DNA]</scope>
    <source>
        <strain evidence="2 3">LPB0138</strain>
    </source>
</reference>
<name>A0A1D8P792_9FLAO</name>
<dbReference type="EMBL" id="CP017478">
    <property type="protein sequence ID" value="AOW20416.1"/>
    <property type="molecule type" value="Genomic_DNA"/>
</dbReference>
<proteinExistence type="predicted"/>
<dbReference type="Proteomes" id="UP000176050">
    <property type="component" value="Chromosome"/>
</dbReference>
<protein>
    <submittedName>
        <fullName evidence="2">Uncharacterized protein</fullName>
    </submittedName>
</protein>
<sequence length="453" mass="50350">MKKITYIIAGLFLVMGSAKVSAQMEMTKQDCTIEYNLYKGDVQGKNFAEAKKRLDNLMSNCPTLSVNIYKLGADIAENMIETGDKAGGIALFNKVYEQRVEKFPKGLGKVYSDWYSFLNEHGSSDSEIFHLLEKGYEADPSGMSAKNIYKYFDVTLEKNKNSNPQLVLDTYDNINDALETKSGVYQQRLSSLLAKEEAGATLGKRDAKSKRIAEGTLTNIGIISGGLDQKIDAFLSCDRLIPLYRRDFEANKSNAQWLKRSVSKMYHKECTSDPLYEELAEAYANAERTSSSLLFYAGILEKRGKTAEAQKMVLEATDLETDPTKKSKLLLQLAQDLSKKGQRSEARKRANEALQYNSSNGRAYLLIASMYASSANSCGTNEFQKRMVYVAALNKARRAASVDPSISSIAQKYINSYSSNIPTKQMGFAEGIKAGDSFRIGCWIGETVTVQLN</sequence>
<dbReference type="STRING" id="1850246.LPB138_06895"/>
<accession>A0A1D8P792</accession>
<evidence type="ECO:0000313" key="2">
    <source>
        <dbReference type="EMBL" id="AOW20416.1"/>
    </source>
</evidence>
<dbReference type="AlphaFoldDB" id="A0A1D8P792"/>
<dbReference type="RefSeq" id="WP_070236559.1">
    <property type="nucleotide sequence ID" value="NZ_CP017478.1"/>
</dbReference>
<dbReference type="KEGG" id="lul:LPB138_06895"/>
<dbReference type="InterPro" id="IPR011990">
    <property type="entry name" value="TPR-like_helical_dom_sf"/>
</dbReference>
<dbReference type="OrthoDB" id="1522899at2"/>
<dbReference type="Gene3D" id="1.25.40.10">
    <property type="entry name" value="Tetratricopeptide repeat domain"/>
    <property type="match status" value="1"/>
</dbReference>
<organism evidence="2 3">
    <name type="scientific">Urechidicola croceus</name>
    <dbReference type="NCBI Taxonomy" id="1850246"/>
    <lineage>
        <taxon>Bacteria</taxon>
        <taxon>Pseudomonadati</taxon>
        <taxon>Bacteroidota</taxon>
        <taxon>Flavobacteriia</taxon>
        <taxon>Flavobacteriales</taxon>
        <taxon>Flavobacteriaceae</taxon>
        <taxon>Urechidicola</taxon>
    </lineage>
</organism>
<gene>
    <name evidence="2" type="ORF">LPB138_06895</name>
</gene>
<dbReference type="SUPFAM" id="SSF48452">
    <property type="entry name" value="TPR-like"/>
    <property type="match status" value="1"/>
</dbReference>
<keyword evidence="3" id="KW-1185">Reference proteome</keyword>
<evidence type="ECO:0000256" key="1">
    <source>
        <dbReference type="SAM" id="SignalP"/>
    </source>
</evidence>
<evidence type="ECO:0000313" key="3">
    <source>
        <dbReference type="Proteomes" id="UP000176050"/>
    </source>
</evidence>
<keyword evidence="1" id="KW-0732">Signal</keyword>
<feature type="signal peptide" evidence="1">
    <location>
        <begin position="1"/>
        <end position="22"/>
    </location>
</feature>